<evidence type="ECO:0000256" key="7">
    <source>
        <dbReference type="SAM" id="Phobius"/>
    </source>
</evidence>
<evidence type="ECO:0000256" key="6">
    <source>
        <dbReference type="ARBA" id="ARBA00023136"/>
    </source>
</evidence>
<keyword evidence="5 7" id="KW-1133">Transmembrane helix</keyword>
<dbReference type="AlphaFoldDB" id="A0A1I7AKD4"/>
<evidence type="ECO:0000256" key="4">
    <source>
        <dbReference type="ARBA" id="ARBA00022692"/>
    </source>
</evidence>
<evidence type="ECO:0000313" key="8">
    <source>
        <dbReference type="EMBL" id="SFT75441.1"/>
    </source>
</evidence>
<feature type="transmembrane region" description="Helical" evidence="7">
    <location>
        <begin position="110"/>
        <end position="129"/>
    </location>
</feature>
<evidence type="ECO:0000256" key="2">
    <source>
        <dbReference type="ARBA" id="ARBA00006386"/>
    </source>
</evidence>
<dbReference type="InterPro" id="IPR005524">
    <property type="entry name" value="DUF318"/>
</dbReference>
<organism evidence="8 9">
    <name type="scientific">Halomonas saccharevitans</name>
    <dbReference type="NCBI Taxonomy" id="416872"/>
    <lineage>
        <taxon>Bacteria</taxon>
        <taxon>Pseudomonadati</taxon>
        <taxon>Pseudomonadota</taxon>
        <taxon>Gammaproteobacteria</taxon>
        <taxon>Oceanospirillales</taxon>
        <taxon>Halomonadaceae</taxon>
        <taxon>Halomonas</taxon>
    </lineage>
</organism>
<proteinExistence type="inferred from homology"/>
<dbReference type="EMBL" id="FPAQ01000018">
    <property type="protein sequence ID" value="SFT75441.1"/>
    <property type="molecule type" value="Genomic_DNA"/>
</dbReference>
<feature type="transmembrane region" description="Helical" evidence="7">
    <location>
        <begin position="6"/>
        <end position="28"/>
    </location>
</feature>
<comment type="subcellular location">
    <subcellularLocation>
        <location evidence="1">Cell membrane</location>
        <topology evidence="1">Multi-pass membrane protein</topology>
    </subcellularLocation>
</comment>
<dbReference type="PANTHER" id="PTHR34184:SF4">
    <property type="entry name" value="UPF0718 PROTEIN YCGR"/>
    <property type="match status" value="1"/>
</dbReference>
<dbReference type="RefSeq" id="WP_089849579.1">
    <property type="nucleotide sequence ID" value="NZ_FPAQ01000018.1"/>
</dbReference>
<evidence type="ECO:0000256" key="3">
    <source>
        <dbReference type="ARBA" id="ARBA00022475"/>
    </source>
</evidence>
<keyword evidence="3" id="KW-1003">Cell membrane</keyword>
<feature type="transmembrane region" description="Helical" evidence="7">
    <location>
        <begin position="83"/>
        <end position="105"/>
    </location>
</feature>
<dbReference type="GO" id="GO:0005886">
    <property type="term" value="C:plasma membrane"/>
    <property type="evidence" value="ECO:0007669"/>
    <property type="project" value="UniProtKB-SubCell"/>
</dbReference>
<dbReference type="NCBIfam" id="NF033936">
    <property type="entry name" value="CuZnOut_SO0444"/>
    <property type="match status" value="1"/>
</dbReference>
<evidence type="ECO:0008006" key="10">
    <source>
        <dbReference type="Google" id="ProtNLM"/>
    </source>
</evidence>
<evidence type="ECO:0000256" key="1">
    <source>
        <dbReference type="ARBA" id="ARBA00004651"/>
    </source>
</evidence>
<reference evidence="8 9" key="1">
    <citation type="submission" date="2016-10" db="EMBL/GenBank/DDBJ databases">
        <authorList>
            <person name="de Groot N.N."/>
        </authorList>
    </citation>
    <scope>NUCLEOTIDE SEQUENCE [LARGE SCALE GENOMIC DNA]</scope>
    <source>
        <strain evidence="8 9">CGMCC 1.6493</strain>
    </source>
</reference>
<gene>
    <name evidence="8" type="ORF">SAMN04487956_11830</name>
</gene>
<sequence length="351" mass="35362">MLLLDAILAVALSAAPWLLLGLVMAGLIKALVSEAVLTRWVGGRGLGSIARAAVIGAPLPLCSCGAIPTALAMYRGGASRGPATAFLIGTPGIVVDSLAITYALLGPFMAAARAICAVFTAIVTGLLVGRTVPAVEQAPAKAEPGCGGCCDGGQAEPAAVEASPGLAARLAGGLHYAFTDILDDISLWLLAGLLVAGVLIALAPPEQLAVLGSGPVAMLVMAMIGIPLYLCATAATPIAAGLLLAGVSPGTVLVFLIAAPVTSLATLGVFRREMGNRALLAYLAGILVSAVALGLGVDALAGRWQLDIARQIEEVGELLPGWVEWLGLSVLILLAVKPLRRSLAGHLPRHA</sequence>
<accession>A0A1I7AKD4</accession>
<feature type="transmembrane region" description="Helical" evidence="7">
    <location>
        <begin position="49"/>
        <end position="71"/>
    </location>
</feature>
<evidence type="ECO:0000313" key="9">
    <source>
        <dbReference type="Proteomes" id="UP000199594"/>
    </source>
</evidence>
<dbReference type="Pfam" id="PF03773">
    <property type="entry name" value="ArsP_1"/>
    <property type="match status" value="1"/>
</dbReference>
<comment type="similarity">
    <text evidence="2">Belongs to the UPF0718 family.</text>
</comment>
<keyword evidence="6 7" id="KW-0472">Membrane</keyword>
<feature type="transmembrane region" description="Helical" evidence="7">
    <location>
        <begin position="185"/>
        <end position="204"/>
    </location>
</feature>
<feature type="transmembrane region" description="Helical" evidence="7">
    <location>
        <begin position="216"/>
        <end position="244"/>
    </location>
</feature>
<dbReference type="OrthoDB" id="9810876at2"/>
<keyword evidence="4 7" id="KW-0812">Transmembrane</keyword>
<dbReference type="Proteomes" id="UP000199594">
    <property type="component" value="Unassembled WGS sequence"/>
</dbReference>
<name>A0A1I7AKD4_9GAMM</name>
<dbReference type="PANTHER" id="PTHR34184">
    <property type="entry name" value="UPF0718 PROTEIN YCGR"/>
    <property type="match status" value="1"/>
</dbReference>
<dbReference type="InterPro" id="IPR052923">
    <property type="entry name" value="UPF0718"/>
</dbReference>
<protein>
    <recommendedName>
        <fullName evidence="10">Permease</fullName>
    </recommendedName>
</protein>
<evidence type="ECO:0000256" key="5">
    <source>
        <dbReference type="ARBA" id="ARBA00022989"/>
    </source>
</evidence>
<feature type="transmembrane region" description="Helical" evidence="7">
    <location>
        <begin position="279"/>
        <end position="302"/>
    </location>
</feature>